<keyword evidence="5" id="KW-1185">Reference proteome</keyword>
<dbReference type="Gene3D" id="1.10.10.60">
    <property type="entry name" value="Homeodomain-like"/>
    <property type="match status" value="1"/>
</dbReference>
<dbReference type="EMBL" id="JEMT01027801">
    <property type="protein sequence ID" value="EXX56199.1"/>
    <property type="molecule type" value="Genomic_DNA"/>
</dbReference>
<evidence type="ECO:0000313" key="5">
    <source>
        <dbReference type="Proteomes" id="UP000022910"/>
    </source>
</evidence>
<feature type="region of interest" description="Disordered" evidence="2">
    <location>
        <begin position="214"/>
        <end position="240"/>
    </location>
</feature>
<feature type="domain" description="HTH CENPB-type" evidence="3">
    <location>
        <begin position="1"/>
        <end position="63"/>
    </location>
</feature>
<sequence length="481" mass="55868">MLDRAMNIWVENVTAGGVILTDLLIKEKARVFAESFGIQEDQLSFSNGWLDKFKKRNNIQKHRVYGESGSAPLASLPEERAKLHQLLSRFTPDQIYNIDETGLYYRMPPNQTLSSKPVLGQKKDKTRITVLLGTNAIGTDKLKPWVIGNSKRPRPLSRVNFNHLPVHYRGNPKAWMNSEIFEEVLLDMDRHFRLQNKRILLLIDNAPSHFDPNYHPPEDEMEDLESTSTGTSCRRRRRQPNISRLQLTHVEVAFLPPNTTSHLQPLDAGIIASFKNHYKRNYCRHMLELFEKDINKEKINIKESIDYLTDAWENVTEETIHNCWIKTGILPSSTNEDITDATQAQREKIDDEVANINQIIRELGATEDPRGAVLADAINDYFLDLEKEIPTEDVLDDNDIVRLIQEEMCDGEINEIDSEKEEIQVSLDNALKSIQTWISFFEQQQSDEFNIDDLYIFKKYFKITKRLEFQSKKQIQITQFF</sequence>
<dbReference type="SMART" id="SM00674">
    <property type="entry name" value="CENPB"/>
    <property type="match status" value="1"/>
</dbReference>
<proteinExistence type="predicted"/>
<evidence type="ECO:0000256" key="1">
    <source>
        <dbReference type="ARBA" id="ARBA00023125"/>
    </source>
</evidence>
<reference evidence="4 5" key="1">
    <citation type="submission" date="2014-02" db="EMBL/GenBank/DDBJ databases">
        <title>Single nucleus genome sequencing reveals high similarity among nuclei of an endomycorrhizal fungus.</title>
        <authorList>
            <person name="Lin K."/>
            <person name="Geurts R."/>
            <person name="Zhang Z."/>
            <person name="Limpens E."/>
            <person name="Saunders D.G."/>
            <person name="Mu D."/>
            <person name="Pang E."/>
            <person name="Cao H."/>
            <person name="Cha H."/>
            <person name="Lin T."/>
            <person name="Zhou Q."/>
            <person name="Shang Y."/>
            <person name="Li Y."/>
            <person name="Ivanov S."/>
            <person name="Sharma T."/>
            <person name="Velzen R.V."/>
            <person name="Ruijter N.D."/>
            <person name="Aanen D.K."/>
            <person name="Win J."/>
            <person name="Kamoun S."/>
            <person name="Bisseling T."/>
            <person name="Huang S."/>
        </authorList>
    </citation>
    <scope>NUCLEOTIDE SEQUENCE [LARGE SCALE GENOMIC DNA]</scope>
    <source>
        <strain evidence="5">DAOM197198w</strain>
    </source>
</reference>
<evidence type="ECO:0000313" key="4">
    <source>
        <dbReference type="EMBL" id="EXX56199.1"/>
    </source>
</evidence>
<dbReference type="InterPro" id="IPR036397">
    <property type="entry name" value="RNaseH_sf"/>
</dbReference>
<dbReference type="HOGENOM" id="CLU_018294_0_0_1"/>
<dbReference type="SUPFAM" id="SSF46689">
    <property type="entry name" value="Homeodomain-like"/>
    <property type="match status" value="1"/>
</dbReference>
<dbReference type="InterPro" id="IPR006600">
    <property type="entry name" value="HTH_CenpB_DNA-bd_dom"/>
</dbReference>
<name>A0A015JMP0_RHIIW</name>
<comment type="caution">
    <text evidence="4">The sequence shown here is derived from an EMBL/GenBank/DDBJ whole genome shotgun (WGS) entry which is preliminary data.</text>
</comment>
<dbReference type="Pfam" id="PF03221">
    <property type="entry name" value="HTH_Tnp_Tc5"/>
    <property type="match status" value="1"/>
</dbReference>
<dbReference type="AlphaFoldDB" id="A0A015JMP0"/>
<dbReference type="InterPro" id="IPR004875">
    <property type="entry name" value="DDE_SF_endonuclease_dom"/>
</dbReference>
<dbReference type="Gene3D" id="3.30.420.10">
    <property type="entry name" value="Ribonuclease H-like superfamily/Ribonuclease H"/>
    <property type="match status" value="1"/>
</dbReference>
<protein>
    <submittedName>
        <fullName evidence="4">Pdc2p</fullName>
    </submittedName>
</protein>
<dbReference type="Proteomes" id="UP000022910">
    <property type="component" value="Unassembled WGS sequence"/>
</dbReference>
<dbReference type="PANTHER" id="PTHR19303:SF73">
    <property type="entry name" value="PROTEIN PDC2"/>
    <property type="match status" value="1"/>
</dbReference>
<accession>A0A015JMP0</accession>
<keyword evidence="1" id="KW-0238">DNA-binding</keyword>
<evidence type="ECO:0000256" key="2">
    <source>
        <dbReference type="SAM" id="MobiDB-lite"/>
    </source>
</evidence>
<gene>
    <name evidence="4" type="ORF">RirG_218320</name>
</gene>
<evidence type="ECO:0000259" key="3">
    <source>
        <dbReference type="PROSITE" id="PS51253"/>
    </source>
</evidence>
<organism evidence="4 5">
    <name type="scientific">Rhizophagus irregularis (strain DAOM 197198w)</name>
    <name type="common">Glomus intraradices</name>
    <dbReference type="NCBI Taxonomy" id="1432141"/>
    <lineage>
        <taxon>Eukaryota</taxon>
        <taxon>Fungi</taxon>
        <taxon>Fungi incertae sedis</taxon>
        <taxon>Mucoromycota</taxon>
        <taxon>Glomeromycotina</taxon>
        <taxon>Glomeromycetes</taxon>
        <taxon>Glomerales</taxon>
        <taxon>Glomeraceae</taxon>
        <taxon>Rhizophagus</taxon>
    </lineage>
</organism>
<dbReference type="PANTHER" id="PTHR19303">
    <property type="entry name" value="TRANSPOSON"/>
    <property type="match status" value="1"/>
</dbReference>
<dbReference type="Pfam" id="PF03184">
    <property type="entry name" value="DDE_1"/>
    <property type="match status" value="2"/>
</dbReference>
<dbReference type="PROSITE" id="PS51253">
    <property type="entry name" value="HTH_CENPB"/>
    <property type="match status" value="1"/>
</dbReference>
<dbReference type="InterPro" id="IPR050863">
    <property type="entry name" value="CenT-Element_Derived"/>
</dbReference>
<dbReference type="OrthoDB" id="2446582at2759"/>
<dbReference type="OMA" id="WIKTEWP"/>
<dbReference type="InterPro" id="IPR009057">
    <property type="entry name" value="Homeodomain-like_sf"/>
</dbReference>
<dbReference type="GO" id="GO:0003677">
    <property type="term" value="F:DNA binding"/>
    <property type="evidence" value="ECO:0007669"/>
    <property type="project" value="UniProtKB-KW"/>
</dbReference>
<dbReference type="GO" id="GO:0005634">
    <property type="term" value="C:nucleus"/>
    <property type="evidence" value="ECO:0007669"/>
    <property type="project" value="TreeGrafter"/>
</dbReference>